<comment type="catalytic activity">
    <reaction evidence="11">
        <text>(R)-pantoate + beta-alanine + ATP = (R)-pantothenate + AMP + diphosphate + H(+)</text>
        <dbReference type="Rhea" id="RHEA:10912"/>
        <dbReference type="ChEBI" id="CHEBI:15378"/>
        <dbReference type="ChEBI" id="CHEBI:15980"/>
        <dbReference type="ChEBI" id="CHEBI:29032"/>
        <dbReference type="ChEBI" id="CHEBI:30616"/>
        <dbReference type="ChEBI" id="CHEBI:33019"/>
        <dbReference type="ChEBI" id="CHEBI:57966"/>
        <dbReference type="ChEBI" id="CHEBI:456215"/>
        <dbReference type="EC" id="6.3.2.1"/>
    </reaction>
</comment>
<dbReference type="PANTHER" id="PTHR21299">
    <property type="entry name" value="CYTIDYLATE KINASE/PANTOATE-BETA-ALANINE LIGASE"/>
    <property type="match status" value="1"/>
</dbReference>
<comment type="caution">
    <text evidence="12">The sequence shown here is derived from an EMBL/GenBank/DDBJ whole genome shotgun (WGS) entry which is preliminary data.</text>
</comment>
<dbReference type="NCBIfam" id="TIGR00018">
    <property type="entry name" value="panC"/>
    <property type="match status" value="1"/>
</dbReference>
<keyword evidence="5" id="KW-0436">Ligase</keyword>
<evidence type="ECO:0000313" key="12">
    <source>
        <dbReference type="EMBL" id="CAH1982554.1"/>
    </source>
</evidence>
<dbReference type="Pfam" id="PF02569">
    <property type="entry name" value="Pantoate_ligase"/>
    <property type="match status" value="1"/>
</dbReference>
<dbReference type="AlphaFoldDB" id="A0A9P0KXZ4"/>
<comment type="similarity">
    <text evidence="2">Belongs to the pantothenate synthetase family.</text>
</comment>
<proteinExistence type="inferred from homology"/>
<dbReference type="GO" id="GO:0005829">
    <property type="term" value="C:cytosol"/>
    <property type="evidence" value="ECO:0007669"/>
    <property type="project" value="TreeGrafter"/>
</dbReference>
<dbReference type="GO" id="GO:0005524">
    <property type="term" value="F:ATP binding"/>
    <property type="evidence" value="ECO:0007669"/>
    <property type="project" value="UniProtKB-KW"/>
</dbReference>
<dbReference type="Gene3D" id="3.30.1300.10">
    <property type="entry name" value="Pantoate-beta-alanine ligase, C-terminal domain"/>
    <property type="match status" value="1"/>
</dbReference>
<organism evidence="12 13">
    <name type="scientific">Acanthoscelides obtectus</name>
    <name type="common">Bean weevil</name>
    <name type="synonym">Bruchus obtectus</name>
    <dbReference type="NCBI Taxonomy" id="200917"/>
    <lineage>
        <taxon>Eukaryota</taxon>
        <taxon>Metazoa</taxon>
        <taxon>Ecdysozoa</taxon>
        <taxon>Arthropoda</taxon>
        <taxon>Hexapoda</taxon>
        <taxon>Insecta</taxon>
        <taxon>Pterygota</taxon>
        <taxon>Neoptera</taxon>
        <taxon>Endopterygota</taxon>
        <taxon>Coleoptera</taxon>
        <taxon>Polyphaga</taxon>
        <taxon>Cucujiformia</taxon>
        <taxon>Chrysomeloidea</taxon>
        <taxon>Chrysomelidae</taxon>
        <taxon>Bruchinae</taxon>
        <taxon>Bruchini</taxon>
        <taxon>Acanthoscelides</taxon>
    </lineage>
</organism>
<dbReference type="SUPFAM" id="SSF52374">
    <property type="entry name" value="Nucleotidylyl transferase"/>
    <property type="match status" value="1"/>
</dbReference>
<dbReference type="PANTHER" id="PTHR21299:SF1">
    <property type="entry name" value="PANTOATE--BETA-ALANINE LIGASE"/>
    <property type="match status" value="1"/>
</dbReference>
<keyword evidence="8" id="KW-0067">ATP-binding</keyword>
<dbReference type="GO" id="GO:0004592">
    <property type="term" value="F:pantoate-beta-alanine ligase activity"/>
    <property type="evidence" value="ECO:0007669"/>
    <property type="project" value="UniProtKB-EC"/>
</dbReference>
<evidence type="ECO:0000313" key="13">
    <source>
        <dbReference type="Proteomes" id="UP001152888"/>
    </source>
</evidence>
<keyword evidence="13" id="KW-1185">Reference proteome</keyword>
<keyword evidence="6" id="KW-0566">Pantothenate biosynthesis</keyword>
<dbReference type="InterPro" id="IPR003721">
    <property type="entry name" value="Pantoate_ligase"/>
</dbReference>
<protein>
    <recommendedName>
        <fullName evidence="4">Pantoate--beta-alanine ligase</fullName>
        <ecNumber evidence="3">6.3.2.1</ecNumber>
    </recommendedName>
    <alternativeName>
        <fullName evidence="10">Pantoate-activating enzyme</fullName>
    </alternativeName>
    <alternativeName>
        <fullName evidence="9">Pantothenate synthetase</fullName>
    </alternativeName>
</protein>
<evidence type="ECO:0000256" key="9">
    <source>
        <dbReference type="ARBA" id="ARBA00029902"/>
    </source>
</evidence>
<evidence type="ECO:0000256" key="10">
    <source>
        <dbReference type="ARBA" id="ARBA00032806"/>
    </source>
</evidence>
<evidence type="ECO:0000256" key="8">
    <source>
        <dbReference type="ARBA" id="ARBA00022840"/>
    </source>
</evidence>
<dbReference type="InterPro" id="IPR014729">
    <property type="entry name" value="Rossmann-like_a/b/a_fold"/>
</dbReference>
<accession>A0A9P0KXZ4</accession>
<dbReference type="InterPro" id="IPR042176">
    <property type="entry name" value="Pantoate_ligase_C"/>
</dbReference>
<dbReference type="GO" id="GO:0015940">
    <property type="term" value="P:pantothenate biosynthetic process"/>
    <property type="evidence" value="ECO:0007669"/>
    <property type="project" value="UniProtKB-KW"/>
</dbReference>
<dbReference type="OrthoDB" id="6724111at2759"/>
<evidence type="ECO:0000256" key="1">
    <source>
        <dbReference type="ARBA" id="ARBA00004990"/>
    </source>
</evidence>
<evidence type="ECO:0000256" key="3">
    <source>
        <dbReference type="ARBA" id="ARBA00012219"/>
    </source>
</evidence>
<dbReference type="EMBL" id="CAKOFQ010006923">
    <property type="protein sequence ID" value="CAH1982554.1"/>
    <property type="molecule type" value="Genomic_DNA"/>
</dbReference>
<evidence type="ECO:0000256" key="4">
    <source>
        <dbReference type="ARBA" id="ARBA00015647"/>
    </source>
</evidence>
<evidence type="ECO:0000256" key="11">
    <source>
        <dbReference type="ARBA" id="ARBA00048258"/>
    </source>
</evidence>
<dbReference type="EC" id="6.3.2.1" evidence="3"/>
<dbReference type="Gene3D" id="3.40.50.620">
    <property type="entry name" value="HUPs"/>
    <property type="match status" value="1"/>
</dbReference>
<comment type="pathway">
    <text evidence="1">Cofactor biosynthesis; (R)-pantothenate biosynthesis; (R)-pantothenate from (R)-pantoate and beta-alanine: step 1/1.</text>
</comment>
<gene>
    <name evidence="12" type="ORF">ACAOBT_LOCUS15080</name>
</gene>
<evidence type="ECO:0000256" key="7">
    <source>
        <dbReference type="ARBA" id="ARBA00022741"/>
    </source>
</evidence>
<evidence type="ECO:0000256" key="5">
    <source>
        <dbReference type="ARBA" id="ARBA00022598"/>
    </source>
</evidence>
<sequence length="254" mass="29260">MLIFESIKEWISFRKSIDHTKYIGFVPTMGCLHEGHASLIRKSVAENDFTVLSIFLNQTQFPDQSDFENYPITTDEDLEIAKKEKVDAVILPTTSEMYLDDYHYKVTEDNLSMLREGSHRLGHFTGVLTVVMKLLNIVKAQNAYFGEKDYQQYELVKGMKEAFFIDTEIVPCPTERDENGIALSSRNRRLTKEQMNVVKNFPLLLSSKHLSPNEITEKLKALGFKVNYIEDTNNRRYGSVQIGDINLIDNFNLS</sequence>
<name>A0A9P0KXZ4_ACAOB</name>
<dbReference type="HAMAP" id="MF_00158">
    <property type="entry name" value="PanC"/>
    <property type="match status" value="1"/>
</dbReference>
<keyword evidence="7" id="KW-0547">Nucleotide-binding</keyword>
<dbReference type="Proteomes" id="UP001152888">
    <property type="component" value="Unassembled WGS sequence"/>
</dbReference>
<evidence type="ECO:0000256" key="2">
    <source>
        <dbReference type="ARBA" id="ARBA00009256"/>
    </source>
</evidence>
<evidence type="ECO:0000256" key="6">
    <source>
        <dbReference type="ARBA" id="ARBA00022655"/>
    </source>
</evidence>
<reference evidence="12" key="1">
    <citation type="submission" date="2022-03" db="EMBL/GenBank/DDBJ databases">
        <authorList>
            <person name="Sayadi A."/>
        </authorList>
    </citation>
    <scope>NUCLEOTIDE SEQUENCE</scope>
</reference>